<name>A0A8C5DNV9_GOUWI</name>
<dbReference type="Pfam" id="PF08238">
    <property type="entry name" value="Sel1"/>
    <property type="match status" value="5"/>
</dbReference>
<dbReference type="Gene3D" id="1.25.40.10">
    <property type="entry name" value="Tetratricopeptide repeat domain"/>
    <property type="match status" value="1"/>
</dbReference>
<keyword evidence="3" id="KW-1185">Reference proteome</keyword>
<organism evidence="2 3">
    <name type="scientific">Gouania willdenowi</name>
    <name type="common">Blunt-snouted clingfish</name>
    <name type="synonym">Lepadogaster willdenowi</name>
    <dbReference type="NCBI Taxonomy" id="441366"/>
    <lineage>
        <taxon>Eukaryota</taxon>
        <taxon>Metazoa</taxon>
        <taxon>Chordata</taxon>
        <taxon>Craniata</taxon>
        <taxon>Vertebrata</taxon>
        <taxon>Euteleostomi</taxon>
        <taxon>Actinopterygii</taxon>
        <taxon>Neopterygii</taxon>
        <taxon>Teleostei</taxon>
        <taxon>Neoteleostei</taxon>
        <taxon>Acanthomorphata</taxon>
        <taxon>Ovalentaria</taxon>
        <taxon>Blenniimorphae</taxon>
        <taxon>Blenniiformes</taxon>
        <taxon>Gobiesocoidei</taxon>
        <taxon>Gobiesocidae</taxon>
        <taxon>Gobiesocinae</taxon>
        <taxon>Gouania</taxon>
    </lineage>
</organism>
<dbReference type="InterPro" id="IPR006597">
    <property type="entry name" value="Sel1-like"/>
</dbReference>
<proteinExistence type="predicted"/>
<feature type="compositionally biased region" description="Polar residues" evidence="1">
    <location>
        <begin position="161"/>
        <end position="170"/>
    </location>
</feature>
<reference evidence="2" key="2">
    <citation type="submission" date="2025-08" db="UniProtKB">
        <authorList>
            <consortium name="Ensembl"/>
        </authorList>
    </citation>
    <scope>IDENTIFICATION</scope>
</reference>
<evidence type="ECO:0000313" key="2">
    <source>
        <dbReference type="Ensembl" id="ENSGWIP00000009646.1"/>
    </source>
</evidence>
<feature type="region of interest" description="Disordered" evidence="1">
    <location>
        <begin position="207"/>
        <end position="227"/>
    </location>
</feature>
<dbReference type="CTD" id="9812"/>
<dbReference type="Ensembl" id="ENSGWIT00000010748.1">
    <property type="protein sequence ID" value="ENSGWIP00000009646.1"/>
    <property type="gene ID" value="ENSGWIG00000005733.1"/>
</dbReference>
<evidence type="ECO:0008006" key="4">
    <source>
        <dbReference type="Google" id="ProtNLM"/>
    </source>
</evidence>
<feature type="compositionally biased region" description="Low complexity" evidence="1">
    <location>
        <begin position="41"/>
        <end position="56"/>
    </location>
</feature>
<dbReference type="GO" id="GO:0005739">
    <property type="term" value="C:mitochondrion"/>
    <property type="evidence" value="ECO:0007669"/>
    <property type="project" value="TreeGrafter"/>
</dbReference>
<accession>A0A8C5DNV9</accession>
<dbReference type="GO" id="GO:0008625">
    <property type="term" value="P:extrinsic apoptotic signaling pathway via death domain receptors"/>
    <property type="evidence" value="ECO:0007669"/>
    <property type="project" value="TreeGrafter"/>
</dbReference>
<sequence>MWRVQGLFGRVLHRCPGSSTLRLPQSHHVEDEVINSTALLSSAQRSSDSSSQQQQQQEDEEEGERKRKNRTFQSSYSELPHYTALDAVGWGAVTVLFMQMCRRVHSQLSTRPDPSPTPGALTAPSTLQKCGYNILLEILSRRDVLPRRSVYCLQAAPEIQSRPQTPPTNGSSADSHHSSSEQEQLRSTFDQQRALFAQDLFIPEESSLSTPCSQQEEANQENASSSKLPDEEFLAAAALNLRHVGETSVPVVLNIIGVENSKSGSYKEAFTCFLAAAQQGYNKAQFNTAVCYEKGRGVGRDREKALYYYQLAADGGHKQAQYCYAKLILTSRGQHSSEELETAITLLKQAAAAGLTKAQVCLASVYSREPLKYGYKFIEYLEMAAESGDDTALFLLGDCYNSGFGVQQNVSTAVEFFKRAAQAGNMQAKMMLTPPKDIYGKVHGATLRTTHSAPCFSAVHSQIRHPLSPMAGVTVASTPQAAALPLLTHSCSTGSLCLPLSSTPLHLLTPSTQTGSCQWTVGVG</sequence>
<dbReference type="SMART" id="SM00671">
    <property type="entry name" value="SEL1"/>
    <property type="match status" value="2"/>
</dbReference>
<reference evidence="2" key="1">
    <citation type="submission" date="2020-06" db="EMBL/GenBank/DDBJ databases">
        <authorList>
            <consortium name="Wellcome Sanger Institute Data Sharing"/>
        </authorList>
    </citation>
    <scope>NUCLEOTIDE SEQUENCE [LARGE SCALE GENOMIC DNA]</scope>
</reference>
<dbReference type="RefSeq" id="XP_028315070.1">
    <property type="nucleotide sequence ID" value="XM_028459269.1"/>
</dbReference>
<dbReference type="PANTHER" id="PTHR45011">
    <property type="entry name" value="DAP3-BINDING CELL DEATH ENHANCER 1"/>
    <property type="match status" value="1"/>
</dbReference>
<dbReference type="PANTHER" id="PTHR45011:SF1">
    <property type="entry name" value="DAP3-BINDING CELL DEATH ENHANCER 1"/>
    <property type="match status" value="1"/>
</dbReference>
<dbReference type="OrthoDB" id="2384430at2759"/>
<dbReference type="AlphaFoldDB" id="A0A8C5DNV9"/>
<evidence type="ECO:0000256" key="1">
    <source>
        <dbReference type="SAM" id="MobiDB-lite"/>
    </source>
</evidence>
<reference evidence="2" key="3">
    <citation type="submission" date="2025-09" db="UniProtKB">
        <authorList>
            <consortium name="Ensembl"/>
        </authorList>
    </citation>
    <scope>IDENTIFICATION</scope>
</reference>
<dbReference type="Proteomes" id="UP000694680">
    <property type="component" value="Chromosome 10"/>
</dbReference>
<dbReference type="SUPFAM" id="SSF81901">
    <property type="entry name" value="HCP-like"/>
    <property type="match status" value="1"/>
</dbReference>
<evidence type="ECO:0000313" key="3">
    <source>
        <dbReference type="Proteomes" id="UP000694680"/>
    </source>
</evidence>
<dbReference type="InterPro" id="IPR011990">
    <property type="entry name" value="TPR-like_helical_dom_sf"/>
</dbReference>
<feature type="compositionally biased region" description="Basic and acidic residues" evidence="1">
    <location>
        <begin position="174"/>
        <end position="184"/>
    </location>
</feature>
<dbReference type="InterPro" id="IPR052748">
    <property type="entry name" value="ISR_Activator"/>
</dbReference>
<feature type="region of interest" description="Disordered" evidence="1">
    <location>
        <begin position="157"/>
        <end position="187"/>
    </location>
</feature>
<gene>
    <name evidence="2" type="primary">dele1</name>
</gene>
<dbReference type="GeneID" id="114470891"/>
<protein>
    <recommendedName>
        <fullName evidence="4">Death ligand signal enhancer</fullName>
    </recommendedName>
</protein>
<feature type="region of interest" description="Disordered" evidence="1">
    <location>
        <begin position="41"/>
        <end position="72"/>
    </location>
</feature>